<dbReference type="Pfam" id="PF09537">
    <property type="entry name" value="DUF2383"/>
    <property type="match status" value="1"/>
</dbReference>
<gene>
    <name evidence="2" type="ORF">LMG31506_01933</name>
</gene>
<organism evidence="2 3">
    <name type="scientific">Cupriavidus yeoncheonensis</name>
    <dbReference type="NCBI Taxonomy" id="1462994"/>
    <lineage>
        <taxon>Bacteria</taxon>
        <taxon>Pseudomonadati</taxon>
        <taxon>Pseudomonadota</taxon>
        <taxon>Betaproteobacteria</taxon>
        <taxon>Burkholderiales</taxon>
        <taxon>Burkholderiaceae</taxon>
        <taxon>Cupriavidus</taxon>
    </lineage>
</organism>
<protein>
    <recommendedName>
        <fullName evidence="1">DUF2383 domain-containing protein</fullName>
    </recommendedName>
</protein>
<sequence>MDVNQKQTVIALNQLIEVDRDSELACMAGAREVRNAELRDILASTAETCRSSARELQSMVSAMGGEPSDRGSMNGMFARSWMALRHMLSPNDDDAVLGLCEREEEAARRQYQSVLMKALPPDATAAVQRQYDALRQHHDRLHAMRGMQIH</sequence>
<evidence type="ECO:0000313" key="3">
    <source>
        <dbReference type="Proteomes" id="UP000672934"/>
    </source>
</evidence>
<evidence type="ECO:0000259" key="1">
    <source>
        <dbReference type="Pfam" id="PF09537"/>
    </source>
</evidence>
<dbReference type="EMBL" id="CAJPUY010000006">
    <property type="protein sequence ID" value="CAG2138303.1"/>
    <property type="molecule type" value="Genomic_DNA"/>
</dbReference>
<feature type="domain" description="DUF2383" evidence="1">
    <location>
        <begin position="8"/>
        <end position="117"/>
    </location>
</feature>
<dbReference type="InterPro" id="IPR019052">
    <property type="entry name" value="DUF2383"/>
</dbReference>
<proteinExistence type="predicted"/>
<dbReference type="InterPro" id="IPR011971">
    <property type="entry name" value="CHP02284"/>
</dbReference>
<keyword evidence="3" id="KW-1185">Reference proteome</keyword>
<dbReference type="AlphaFoldDB" id="A0A916MX82"/>
<dbReference type="Proteomes" id="UP000672934">
    <property type="component" value="Unassembled WGS sequence"/>
</dbReference>
<evidence type="ECO:0000313" key="2">
    <source>
        <dbReference type="EMBL" id="CAG2138303.1"/>
    </source>
</evidence>
<dbReference type="NCBIfam" id="TIGR02284">
    <property type="entry name" value="PA2169 family four-helix-bundle protein"/>
    <property type="match status" value="1"/>
</dbReference>
<reference evidence="2" key="1">
    <citation type="submission" date="2021-03" db="EMBL/GenBank/DDBJ databases">
        <authorList>
            <person name="Peeters C."/>
        </authorList>
    </citation>
    <scope>NUCLEOTIDE SEQUENCE</scope>
    <source>
        <strain evidence="2">LMG 31506</strain>
    </source>
</reference>
<name>A0A916MX82_9BURK</name>
<dbReference type="RefSeq" id="WP_211946920.1">
    <property type="nucleotide sequence ID" value="NZ_CAJPUY010000006.1"/>
</dbReference>
<dbReference type="Gene3D" id="1.20.1260.10">
    <property type="match status" value="1"/>
</dbReference>
<dbReference type="PIRSF" id="PIRSF029477">
    <property type="entry name" value="UCP029477"/>
    <property type="match status" value="1"/>
</dbReference>
<dbReference type="InterPro" id="IPR012347">
    <property type="entry name" value="Ferritin-like"/>
</dbReference>
<accession>A0A916MX82</accession>
<dbReference type="InterPro" id="IPR016920">
    <property type="entry name" value="UCP029477"/>
</dbReference>
<comment type="caution">
    <text evidence="2">The sequence shown here is derived from an EMBL/GenBank/DDBJ whole genome shotgun (WGS) entry which is preliminary data.</text>
</comment>